<feature type="transmembrane region" description="Helical" evidence="1">
    <location>
        <begin position="164"/>
        <end position="185"/>
    </location>
</feature>
<keyword evidence="1" id="KW-0812">Transmembrane</keyword>
<keyword evidence="1" id="KW-0472">Membrane</keyword>
<organism evidence="2 3">
    <name type="scientific">Paenarthrobacter histidinolovorans</name>
    <dbReference type="NCBI Taxonomy" id="43664"/>
    <lineage>
        <taxon>Bacteria</taxon>
        <taxon>Bacillati</taxon>
        <taxon>Actinomycetota</taxon>
        <taxon>Actinomycetes</taxon>
        <taxon>Micrococcales</taxon>
        <taxon>Micrococcaceae</taxon>
        <taxon>Paenarthrobacter</taxon>
    </lineage>
</organism>
<protein>
    <recommendedName>
        <fullName evidence="4">Type IV / VI secretion system DotU domain-containing protein</fullName>
    </recommendedName>
</protein>
<evidence type="ECO:0000313" key="3">
    <source>
        <dbReference type="Proteomes" id="UP001620520"/>
    </source>
</evidence>
<dbReference type="EMBL" id="JBIYEW010000003">
    <property type="protein sequence ID" value="MFK4640153.1"/>
    <property type="molecule type" value="Genomic_DNA"/>
</dbReference>
<keyword evidence="3" id="KW-1185">Reference proteome</keyword>
<evidence type="ECO:0008006" key="4">
    <source>
        <dbReference type="Google" id="ProtNLM"/>
    </source>
</evidence>
<accession>A0ABW8N984</accession>
<proteinExistence type="predicted"/>
<name>A0ABW8N984_9MICC</name>
<dbReference type="RefSeq" id="WP_404594904.1">
    <property type="nucleotide sequence ID" value="NZ_JBIYEW010000003.1"/>
</dbReference>
<evidence type="ECO:0000256" key="1">
    <source>
        <dbReference type="SAM" id="Phobius"/>
    </source>
</evidence>
<keyword evidence="1" id="KW-1133">Transmembrane helix</keyword>
<sequence>MIFEHATDLEVKSPNYRGVAEALDKGIQKLIDSTPDLGKRPLYPFGWTLYDEASNSASGGDLLALFADFDEHGLVPARLHLHHRAWAVDSSLKEAFALSCYFRMGHEIGLKIEGPNRVMVDGLWASILRIAERARDTAEPVSTVSPSSPSGDTRLAWVKRNKWTIIKGAGSLVGALAVVYVSYLMGWN</sequence>
<gene>
    <name evidence="2" type="ORF">ABIA52_003042</name>
</gene>
<evidence type="ECO:0000313" key="2">
    <source>
        <dbReference type="EMBL" id="MFK4640153.1"/>
    </source>
</evidence>
<reference evidence="2 3" key="1">
    <citation type="submission" date="2024-10" db="EMBL/GenBank/DDBJ databases">
        <title>Novel secondary metabolite-producing bacteria for plant disease control.</title>
        <authorList>
            <person name="Chevrette M."/>
        </authorList>
    </citation>
    <scope>NUCLEOTIDE SEQUENCE [LARGE SCALE GENOMIC DNA]</scope>
    <source>
        <strain evidence="2 3">J30 TE3557</strain>
    </source>
</reference>
<comment type="caution">
    <text evidence="2">The sequence shown here is derived from an EMBL/GenBank/DDBJ whole genome shotgun (WGS) entry which is preliminary data.</text>
</comment>
<dbReference type="Proteomes" id="UP001620520">
    <property type="component" value="Unassembled WGS sequence"/>
</dbReference>